<dbReference type="EMBL" id="LIAV01000098">
    <property type="protein sequence ID" value="KRO40535.1"/>
    <property type="molecule type" value="Genomic_DNA"/>
</dbReference>
<proteinExistence type="predicted"/>
<dbReference type="PANTHER" id="PTHR41521:SF4">
    <property type="entry name" value="BLR0684 PROTEIN"/>
    <property type="match status" value="1"/>
</dbReference>
<dbReference type="PANTHER" id="PTHR41521">
    <property type="match status" value="1"/>
</dbReference>
<name>A0A0R2PQZ2_9GAMM</name>
<evidence type="ECO:0000259" key="1">
    <source>
        <dbReference type="Pfam" id="PF07045"/>
    </source>
</evidence>
<reference evidence="3" key="1">
    <citation type="submission" date="2015-10" db="EMBL/GenBank/DDBJ databases">
        <title>Metagenome-Assembled Genomes uncover a global brackish microbiome.</title>
        <authorList>
            <person name="Hugerth L.W."/>
            <person name="Larsson J."/>
            <person name="Alneberg J."/>
            <person name="Lindh M.V."/>
            <person name="Legrand C."/>
            <person name="Pinhassi J."/>
            <person name="Andersson A."/>
        </authorList>
    </citation>
    <scope>NUCLEOTIDE SEQUENCE [LARGE SCALE GENOMIC DNA]</scope>
</reference>
<dbReference type="Proteomes" id="UP000050874">
    <property type="component" value="Unassembled WGS sequence"/>
</dbReference>
<sequence length="95" mass="10506">MKAYWITRCHVHNADEYAEYVSLAGPAITGHGGKFLVRGGAQVELEGGPYERTVLVEFNSMEEANACYHSVEYKNALAFSENSSNRHVVLVEGVE</sequence>
<gene>
    <name evidence="2" type="ORF">ABR63_01060</name>
</gene>
<feature type="domain" description="DUF1330" evidence="1">
    <location>
        <begin position="2"/>
        <end position="94"/>
    </location>
</feature>
<dbReference type="InterPro" id="IPR010753">
    <property type="entry name" value="DUF1330"/>
</dbReference>
<organism evidence="2 3">
    <name type="scientific">SAR86 cluster bacterium BACL1 MAG-120920-bin57</name>
    <dbReference type="NCBI Taxonomy" id="1655571"/>
    <lineage>
        <taxon>Bacteria</taxon>
        <taxon>Pseudomonadati</taxon>
        <taxon>Pseudomonadota</taxon>
        <taxon>Gammaproteobacteria</taxon>
        <taxon>SAR86 cluster</taxon>
    </lineage>
</organism>
<dbReference type="Pfam" id="PF07045">
    <property type="entry name" value="DUF1330"/>
    <property type="match status" value="1"/>
</dbReference>
<evidence type="ECO:0000313" key="2">
    <source>
        <dbReference type="EMBL" id="KRO40535.1"/>
    </source>
</evidence>
<dbReference type="AlphaFoldDB" id="A0A0R2PQZ2"/>
<protein>
    <recommendedName>
        <fullName evidence="1">DUF1330 domain-containing protein</fullName>
    </recommendedName>
</protein>
<dbReference type="SUPFAM" id="SSF54909">
    <property type="entry name" value="Dimeric alpha+beta barrel"/>
    <property type="match status" value="1"/>
</dbReference>
<accession>A0A0R2PQZ2</accession>
<dbReference type="InterPro" id="IPR011008">
    <property type="entry name" value="Dimeric_a/b-barrel"/>
</dbReference>
<comment type="caution">
    <text evidence="2">The sequence shown here is derived from an EMBL/GenBank/DDBJ whole genome shotgun (WGS) entry which is preliminary data.</text>
</comment>
<evidence type="ECO:0000313" key="3">
    <source>
        <dbReference type="Proteomes" id="UP000050874"/>
    </source>
</evidence>
<dbReference type="Gene3D" id="3.30.70.100">
    <property type="match status" value="1"/>
</dbReference>